<protein>
    <recommendedName>
        <fullName evidence="2">Type III-B CRISPR module-associated protein Cmr3</fullName>
    </recommendedName>
</protein>
<accession>A0A7C4QMU6</accession>
<proteinExistence type="predicted"/>
<dbReference type="Gene3D" id="3.30.70.2940">
    <property type="match status" value="1"/>
</dbReference>
<dbReference type="InterPro" id="IPR019117">
    <property type="entry name" value="CRISPR-assoc_protein_Cmr3"/>
</dbReference>
<evidence type="ECO:0008006" key="2">
    <source>
        <dbReference type="Google" id="ProtNLM"/>
    </source>
</evidence>
<dbReference type="AlphaFoldDB" id="A0A7C4QMU6"/>
<dbReference type="Gene3D" id="2.60.40.4350">
    <property type="match status" value="1"/>
</dbReference>
<dbReference type="EMBL" id="DSVQ01000007">
    <property type="protein sequence ID" value="HGT38363.1"/>
    <property type="molecule type" value="Genomic_DNA"/>
</dbReference>
<evidence type="ECO:0000313" key="1">
    <source>
        <dbReference type="EMBL" id="HGT38363.1"/>
    </source>
</evidence>
<dbReference type="Pfam" id="PF09700">
    <property type="entry name" value="Cas_Cmr3"/>
    <property type="match status" value="1"/>
</dbReference>
<reference evidence="1" key="1">
    <citation type="journal article" date="2020" name="mSystems">
        <title>Genome- and Community-Level Interaction Insights into Carbon Utilization and Element Cycling Functions of Hydrothermarchaeota in Hydrothermal Sediment.</title>
        <authorList>
            <person name="Zhou Z."/>
            <person name="Liu Y."/>
            <person name="Xu W."/>
            <person name="Pan J."/>
            <person name="Luo Z.H."/>
            <person name="Li M."/>
        </authorList>
    </citation>
    <scope>NUCLEOTIDE SEQUENCE [LARGE SCALE GENOMIC DNA]</scope>
    <source>
        <strain evidence="1">SpSt-508</strain>
    </source>
</reference>
<name>A0A7C4QMU6_9PLAN</name>
<organism evidence="1">
    <name type="scientific">Schlesneria paludicola</name>
    <dbReference type="NCBI Taxonomy" id="360056"/>
    <lineage>
        <taxon>Bacteria</taxon>
        <taxon>Pseudomonadati</taxon>
        <taxon>Planctomycetota</taxon>
        <taxon>Planctomycetia</taxon>
        <taxon>Planctomycetales</taxon>
        <taxon>Planctomycetaceae</taxon>
        <taxon>Schlesneria</taxon>
    </lineage>
</organism>
<comment type="caution">
    <text evidence="1">The sequence shown here is derived from an EMBL/GenBank/DDBJ whole genome shotgun (WGS) entry which is preliminary data.</text>
</comment>
<gene>
    <name evidence="1" type="ORF">ENS64_03750</name>
</gene>
<sequence>MSTILELTTHDPLIARDGRPFGIGQGNRMRGLPWPLPSVVAGAFRTALVTCHGKLDFSGDMPQKLLRQVSVHGVFPTVGHELYLPAPNDAVAEPVDDNKEKIPQLHRLRPQEVIGGCDFPRDGLLPVMLSESQAKEDFKPAEVPAWWPVGKYAEWLVGKSIHFDSSFLSSPRQSTRDHVQLDANRGAAAESRLYATANLHLTHLPRFGAKESPSFPDRFADIRLSVRVQVDGEDLRQTAISFWHPLGGERRLVHWQPCSHTVIGWDCPQTIRDALAQATRVRMVLATPAIFSGGWRPGWLDGQLEGTPPGSSVKLKLVGVANGRWKAVSGWSLAPPRGPKPIRRMVPAGSVYFFTCEHGAAAALTDLWLKPVSDDEQAQRDGFGLAVWGTW</sequence>